<evidence type="ECO:0000313" key="1">
    <source>
        <dbReference type="EMBL" id="DAF64376.1"/>
    </source>
</evidence>
<name>A0A8S5TMH3_9CAUD</name>
<dbReference type="EMBL" id="BK032859">
    <property type="protein sequence ID" value="DAF64376.1"/>
    <property type="molecule type" value="Genomic_DNA"/>
</dbReference>
<reference evidence="1" key="1">
    <citation type="journal article" date="2021" name="Proc. Natl. Acad. Sci. U.S.A.">
        <title>A Catalog of Tens of Thousands of Viruses from Human Metagenomes Reveals Hidden Associations with Chronic Diseases.</title>
        <authorList>
            <person name="Tisza M.J."/>
            <person name="Buck C.B."/>
        </authorList>
    </citation>
    <scope>NUCLEOTIDE SEQUENCE</scope>
    <source>
        <strain evidence="1">Ct9UA16</strain>
    </source>
</reference>
<sequence length="120" mass="13376">MYADVNFYLESFHGTQEASCEIEASLSLAEIKIDEATFNRIKGRGFENLTEFQQEKIRLAACYQADYIHENGYDGSGIQSYSVLDISVTVKDSGKVYERLGMSPVAYALLQQTGLTGRIS</sequence>
<protein>
    <submittedName>
        <fullName evidence="1">Head Tail Connector Protein</fullName>
    </submittedName>
</protein>
<accession>A0A8S5TMH3</accession>
<proteinExistence type="predicted"/>
<organism evidence="1">
    <name type="scientific">Siphoviridae sp. ct9UA16</name>
    <dbReference type="NCBI Taxonomy" id="2827793"/>
    <lineage>
        <taxon>Viruses</taxon>
        <taxon>Duplodnaviria</taxon>
        <taxon>Heunggongvirae</taxon>
        <taxon>Uroviricota</taxon>
        <taxon>Caudoviricetes</taxon>
    </lineage>
</organism>